<protein>
    <submittedName>
        <fullName evidence="1">Uncharacterized protein</fullName>
    </submittedName>
</protein>
<keyword evidence="2" id="KW-1185">Reference proteome</keyword>
<organism evidence="1 2">
    <name type="scientific">Trachipleistophora hominis</name>
    <name type="common">Microsporidian parasite</name>
    <dbReference type="NCBI Taxonomy" id="72359"/>
    <lineage>
        <taxon>Eukaryota</taxon>
        <taxon>Fungi</taxon>
        <taxon>Fungi incertae sedis</taxon>
        <taxon>Microsporidia</taxon>
        <taxon>Pleistophoridae</taxon>
        <taxon>Trachipleistophora</taxon>
    </lineage>
</organism>
<dbReference type="Proteomes" id="UP000011185">
    <property type="component" value="Unassembled WGS sequence"/>
</dbReference>
<dbReference type="InParanoid" id="L7JR78"/>
<evidence type="ECO:0000313" key="2">
    <source>
        <dbReference type="Proteomes" id="UP000011185"/>
    </source>
</evidence>
<evidence type="ECO:0000313" key="1">
    <source>
        <dbReference type="EMBL" id="ELQ73944.1"/>
    </source>
</evidence>
<dbReference type="OrthoDB" id="10248579at2759"/>
<reference evidence="1 2" key="1">
    <citation type="journal article" date="2012" name="PLoS Pathog.">
        <title>The genome of the obligate intracellular parasite Trachipleistophora hominis: new insights into microsporidian genome dynamics and reductive evolution.</title>
        <authorList>
            <person name="Heinz E."/>
            <person name="Williams T.A."/>
            <person name="Nakjang S."/>
            <person name="Noel C.J."/>
            <person name="Swan D.C."/>
            <person name="Goldberg A.V."/>
            <person name="Harris S.R."/>
            <person name="Weinmaier T."/>
            <person name="Markert S."/>
            <person name="Becher D."/>
            <person name="Bernhardt J."/>
            <person name="Dagan T."/>
            <person name="Hacker C."/>
            <person name="Lucocq J.M."/>
            <person name="Schweder T."/>
            <person name="Rattei T."/>
            <person name="Hall N."/>
            <person name="Hirt R.P."/>
            <person name="Embley T.M."/>
        </authorList>
    </citation>
    <scope>NUCLEOTIDE SEQUENCE [LARGE SCALE GENOMIC DNA]</scope>
</reference>
<proteinExistence type="predicted"/>
<dbReference type="VEuPathDB" id="MicrosporidiaDB:THOM_3140"/>
<dbReference type="AlphaFoldDB" id="L7JR78"/>
<name>L7JR78_TRAHO</name>
<accession>L7JR78</accession>
<dbReference type="EMBL" id="JH994096">
    <property type="protein sequence ID" value="ELQ73944.1"/>
    <property type="molecule type" value="Genomic_DNA"/>
</dbReference>
<dbReference type="OMA" id="AMEYILC"/>
<sequence>MQNPLLTMSWAEIKKLPTNEILPNLDLIYNVPHRLSKVLKILTFRQVKHTKILKAAIYLQRSENLKYKRAAMEYILCTYDTFDKSCTYSEYNVPIHSKPCDFLRYDFSAVKRSLSEETVDENLLNFSKNLKNVFNNRMVTDNKEFVKDVVRILRLYGRKKRINLRYYKDLEIFDERVLIILMKEKRFKRIVQFMLCINSVLKPKSRLACAFVSANSEWKEWQANGFPEYKIEEQEIENICNIKITKNKPKDITFDVDGEKEPFNDGWKDWIIE</sequence>
<gene>
    <name evidence="1" type="ORF">THOM_3140</name>
</gene>
<dbReference type="HOGENOM" id="CLU_1020134_0_0_1"/>